<evidence type="ECO:0000259" key="2">
    <source>
        <dbReference type="Pfam" id="PF00535"/>
    </source>
</evidence>
<dbReference type="Proteomes" id="UP000198551">
    <property type="component" value="Unassembled WGS sequence"/>
</dbReference>
<dbReference type="CDD" id="cd00761">
    <property type="entry name" value="Glyco_tranf_GTA_type"/>
    <property type="match status" value="1"/>
</dbReference>
<gene>
    <name evidence="3" type="ORF">GA0070215_12119</name>
</gene>
<dbReference type="GO" id="GO:0016740">
    <property type="term" value="F:transferase activity"/>
    <property type="evidence" value="ECO:0007669"/>
    <property type="project" value="UniProtKB-KW"/>
</dbReference>
<dbReference type="PANTHER" id="PTHR43685">
    <property type="entry name" value="GLYCOSYLTRANSFERASE"/>
    <property type="match status" value="1"/>
</dbReference>
<dbReference type="InterPro" id="IPR001173">
    <property type="entry name" value="Glyco_trans_2-like"/>
</dbReference>
<dbReference type="Pfam" id="PF00535">
    <property type="entry name" value="Glycos_transf_2"/>
    <property type="match status" value="1"/>
</dbReference>
<dbReference type="EMBL" id="FMCV01000021">
    <property type="protein sequence ID" value="SCF37088.1"/>
    <property type="molecule type" value="Genomic_DNA"/>
</dbReference>
<dbReference type="AlphaFoldDB" id="A0A1C4ZVV9"/>
<feature type="domain" description="Glycosyltransferase 2-like" evidence="2">
    <location>
        <begin position="11"/>
        <end position="127"/>
    </location>
</feature>
<accession>A0A1C4ZVV9</accession>
<dbReference type="InterPro" id="IPR029044">
    <property type="entry name" value="Nucleotide-diphossugar_trans"/>
</dbReference>
<protein>
    <submittedName>
        <fullName evidence="3">Glycosyltransferase, GT2 family</fullName>
    </submittedName>
</protein>
<reference evidence="4" key="1">
    <citation type="submission" date="2016-06" db="EMBL/GenBank/DDBJ databases">
        <authorList>
            <person name="Varghese N."/>
        </authorList>
    </citation>
    <scope>NUCLEOTIDE SEQUENCE [LARGE SCALE GENOMIC DNA]</scope>
    <source>
        <strain evidence="4">DSM 45555</strain>
    </source>
</reference>
<dbReference type="InterPro" id="IPR050834">
    <property type="entry name" value="Glycosyltransf_2"/>
</dbReference>
<proteinExistence type="predicted"/>
<keyword evidence="3" id="KW-0808">Transferase</keyword>
<organism evidence="3 4">
    <name type="scientific">Micromonospora marina</name>
    <dbReference type="NCBI Taxonomy" id="307120"/>
    <lineage>
        <taxon>Bacteria</taxon>
        <taxon>Bacillati</taxon>
        <taxon>Actinomycetota</taxon>
        <taxon>Actinomycetes</taxon>
        <taxon>Micromonosporales</taxon>
        <taxon>Micromonosporaceae</taxon>
        <taxon>Micromonospora</taxon>
    </lineage>
</organism>
<evidence type="ECO:0000313" key="4">
    <source>
        <dbReference type="Proteomes" id="UP000198551"/>
    </source>
</evidence>
<dbReference type="RefSeq" id="WP_091049055.1">
    <property type="nucleotide sequence ID" value="NZ_FMCV01000021.1"/>
</dbReference>
<dbReference type="PANTHER" id="PTHR43685:SF3">
    <property type="entry name" value="SLR2126 PROTEIN"/>
    <property type="match status" value="1"/>
</dbReference>
<feature type="region of interest" description="Disordered" evidence="1">
    <location>
        <begin position="443"/>
        <end position="470"/>
    </location>
</feature>
<dbReference type="SUPFAM" id="SSF53448">
    <property type="entry name" value="Nucleotide-diphospho-sugar transferases"/>
    <property type="match status" value="1"/>
</dbReference>
<evidence type="ECO:0000313" key="3">
    <source>
        <dbReference type="EMBL" id="SCF37088.1"/>
    </source>
</evidence>
<dbReference type="Gene3D" id="3.90.550.10">
    <property type="entry name" value="Spore Coat Polysaccharide Biosynthesis Protein SpsA, Chain A"/>
    <property type="match status" value="1"/>
</dbReference>
<evidence type="ECO:0000256" key="1">
    <source>
        <dbReference type="SAM" id="MobiDB-lite"/>
    </source>
</evidence>
<sequence>MTLPTNPPALSVVMPTYQDPQCLALTLRALTRQTLPPERFEVIVVRDGGSPDGYAEALAEGAGLRLRVLELAERKGRSVARNEGARRACAPLLVFLDADSWAVPDLLERHLAWHSVPGNAAVLIGRRDEIGLADLPAVLAGEPHAVARAFPHGGDLRFATGLPDDGGEWLRAGWVIAYTHNISLSSAHFAQVGGYREAFGLSYGVEDVELFYRVDRSLPDGVNFGYDDDARVVHLPHHKNITRNWMEMKANFQQAARLYPCLEWEFLTAVMGYEAIRRILHYRALIDECVERSACAIGPAAARLAGQVRGHRTLWIGTGRADSGLPASALTFDYAAPIGRTNFHLLGVAPPMPPGSLDAVISVDFWRYLLWPELCQFISASLLLAGEVHLVATADSTPGMCAADPQTLDYLRQAQAAACTAELRAVEGLGHVLTLRPLRPAPGAARRVPAQTAARARPAALAPGRSTTRG</sequence>
<keyword evidence="4" id="KW-1185">Reference proteome</keyword>
<name>A0A1C4ZVV9_9ACTN</name>